<dbReference type="AlphaFoldDB" id="A0A3R8PKT2"/>
<dbReference type="RefSeq" id="WP_125176236.1">
    <property type="nucleotide sequence ID" value="NZ_JBHYBM010000027.1"/>
</dbReference>
<organism evidence="2 3">
    <name type="scientific">Corynebacterium bovis</name>
    <dbReference type="NCBI Taxonomy" id="36808"/>
    <lineage>
        <taxon>Bacteria</taxon>
        <taxon>Bacillati</taxon>
        <taxon>Actinomycetota</taxon>
        <taxon>Actinomycetes</taxon>
        <taxon>Mycobacteriales</taxon>
        <taxon>Corynebacteriaceae</taxon>
        <taxon>Corynebacterium</taxon>
    </lineage>
</organism>
<evidence type="ECO:0000256" key="1">
    <source>
        <dbReference type="SAM" id="MobiDB-lite"/>
    </source>
</evidence>
<dbReference type="Proteomes" id="UP000278422">
    <property type="component" value="Unassembled WGS sequence"/>
</dbReference>
<accession>A0A3R8PKT2</accession>
<dbReference type="EMBL" id="PQNQ01000017">
    <property type="protein sequence ID" value="RRQ03557.1"/>
    <property type="molecule type" value="Genomic_DNA"/>
</dbReference>
<evidence type="ECO:0000313" key="3">
    <source>
        <dbReference type="Proteomes" id="UP000278422"/>
    </source>
</evidence>
<sequence length="148" mass="15892">MANQKKKSAALARAREAILAKQQATIAALADYEMLDPDTTRQGINATRDETIAAAEATHRRAIADLDDKLADIVVRLRDAATAAEVTQLTGLSARRQKDYLTRAATNTANNDHGSATDSINDANSRDNVHHSVEMINDDGAAETVGHE</sequence>
<proteinExistence type="predicted"/>
<evidence type="ECO:0000313" key="2">
    <source>
        <dbReference type="EMBL" id="RRQ03557.1"/>
    </source>
</evidence>
<name>A0A3R8PKT2_9CORY</name>
<comment type="caution">
    <text evidence="2">The sequence shown here is derived from an EMBL/GenBank/DDBJ whole genome shotgun (WGS) entry which is preliminary data.</text>
</comment>
<protein>
    <submittedName>
        <fullName evidence="2">Uncharacterized protein</fullName>
    </submittedName>
</protein>
<gene>
    <name evidence="2" type="ORF">CXF42_07055</name>
</gene>
<keyword evidence="3" id="KW-1185">Reference proteome</keyword>
<reference evidence="2 3" key="1">
    <citation type="submission" date="2018-01" db="EMBL/GenBank/DDBJ databases">
        <title>Twenty Corynebacterium bovis Genomes.</title>
        <authorList>
            <person name="Gulvik C.A."/>
        </authorList>
    </citation>
    <scope>NUCLEOTIDE SEQUENCE [LARGE SCALE GENOMIC DNA]</scope>
    <source>
        <strain evidence="2 3">16-2004</strain>
    </source>
</reference>
<feature type="region of interest" description="Disordered" evidence="1">
    <location>
        <begin position="105"/>
        <end position="127"/>
    </location>
</feature>
<feature type="compositionally biased region" description="Polar residues" evidence="1">
    <location>
        <begin position="105"/>
        <end position="123"/>
    </location>
</feature>